<evidence type="ECO:0000256" key="2">
    <source>
        <dbReference type="SAM" id="Phobius"/>
    </source>
</evidence>
<feature type="transmembrane region" description="Helical" evidence="2">
    <location>
        <begin position="225"/>
        <end position="248"/>
    </location>
</feature>
<evidence type="ECO:0000313" key="4">
    <source>
        <dbReference type="Proteomes" id="UP001332243"/>
    </source>
</evidence>
<feature type="transmembrane region" description="Helical" evidence="2">
    <location>
        <begin position="368"/>
        <end position="389"/>
    </location>
</feature>
<evidence type="ECO:0000313" key="3">
    <source>
        <dbReference type="EMBL" id="MEE6263710.1"/>
    </source>
</evidence>
<reference evidence="3 4" key="1">
    <citation type="submission" date="2024-01" db="EMBL/GenBank/DDBJ databases">
        <title>Genome insights into Plantactinospora sonchi sp. nov.</title>
        <authorList>
            <person name="Wang L."/>
        </authorList>
    </citation>
    <scope>NUCLEOTIDE SEQUENCE [LARGE SCALE GENOMIC DNA]</scope>
    <source>
        <strain evidence="3 4">NEAU-QY2</strain>
    </source>
</reference>
<feature type="transmembrane region" description="Helical" evidence="2">
    <location>
        <begin position="268"/>
        <end position="284"/>
    </location>
</feature>
<dbReference type="Proteomes" id="UP001332243">
    <property type="component" value="Unassembled WGS sequence"/>
</dbReference>
<keyword evidence="2" id="KW-0472">Membrane</keyword>
<keyword evidence="2" id="KW-1133">Transmembrane helix</keyword>
<feature type="compositionally biased region" description="Basic and acidic residues" evidence="1">
    <location>
        <begin position="394"/>
        <end position="409"/>
    </location>
</feature>
<feature type="transmembrane region" description="Helical" evidence="2">
    <location>
        <begin position="20"/>
        <end position="39"/>
    </location>
</feature>
<keyword evidence="4" id="KW-1185">Reference proteome</keyword>
<accession>A0ABU7S4K3</accession>
<dbReference type="EMBL" id="JAZGQK010000042">
    <property type="protein sequence ID" value="MEE6263710.1"/>
    <property type="molecule type" value="Genomic_DNA"/>
</dbReference>
<protein>
    <submittedName>
        <fullName evidence="3">YibE/F family protein</fullName>
    </submittedName>
</protein>
<sequence>MGADHHRPPPPAPPRLRKILIATVVPLFAATCVGVLLLWPSQAPTRKDAPPVPRYHGTVTRVVVEPCPEVPDLPEAGPAGADGPCGTVRATVDEGPDAGREVETPIPVGPGAPEVAVGDEVILVQLTDPADPSVSSYNIADQQRGRPLVWLLAAFAVAIVAFGRLRGLAALAGLAASFGILLTFILPAILEGSPPLLVAVTGAALIMFVVLYLTHGVTTQTSVAVLGTLGSLLLTGVLGTVAIGATHLTGFGSEDATTLSFLDADVDLHGLLLAGIIIGSLGVLDDVTVTQAATVGELARANPDLTRRQLYQAATRVGRAHIASTVNTIILAYAGASLPLLLLLIAGGRATSEILTTEFMAQEIVRSAVATLGLIAAVPITTALAAVVTTAGRRRAEQREVSRPPDARGEALAALAGSSASADPRPDPAGWEPDRN</sequence>
<feature type="compositionally biased region" description="Low complexity" evidence="1">
    <location>
        <begin position="411"/>
        <end position="422"/>
    </location>
</feature>
<dbReference type="InterPro" id="IPR012507">
    <property type="entry name" value="YibE_F"/>
</dbReference>
<evidence type="ECO:0000256" key="1">
    <source>
        <dbReference type="SAM" id="MobiDB-lite"/>
    </source>
</evidence>
<dbReference type="RefSeq" id="WP_331218527.1">
    <property type="nucleotide sequence ID" value="NZ_JAZGQK010000042.1"/>
</dbReference>
<feature type="transmembrane region" description="Helical" evidence="2">
    <location>
        <begin position="170"/>
        <end position="190"/>
    </location>
</feature>
<keyword evidence="2" id="KW-0812">Transmembrane</keyword>
<dbReference type="PANTHER" id="PTHR41771:SF1">
    <property type="entry name" value="MEMBRANE PROTEIN"/>
    <property type="match status" value="1"/>
</dbReference>
<gene>
    <name evidence="3" type="ORF">V1633_35090</name>
</gene>
<organism evidence="3 4">
    <name type="scientific">Plantactinospora sonchi</name>
    <dbReference type="NCBI Taxonomy" id="1544735"/>
    <lineage>
        <taxon>Bacteria</taxon>
        <taxon>Bacillati</taxon>
        <taxon>Actinomycetota</taxon>
        <taxon>Actinomycetes</taxon>
        <taxon>Micromonosporales</taxon>
        <taxon>Micromonosporaceae</taxon>
        <taxon>Plantactinospora</taxon>
    </lineage>
</organism>
<name>A0ABU7S4K3_9ACTN</name>
<dbReference type="PANTHER" id="PTHR41771">
    <property type="entry name" value="MEMBRANE PROTEIN-RELATED"/>
    <property type="match status" value="1"/>
</dbReference>
<feature type="transmembrane region" description="Helical" evidence="2">
    <location>
        <begin position="196"/>
        <end position="213"/>
    </location>
</feature>
<feature type="region of interest" description="Disordered" evidence="1">
    <location>
        <begin position="394"/>
        <end position="436"/>
    </location>
</feature>
<dbReference type="Pfam" id="PF07907">
    <property type="entry name" value="YibE_F"/>
    <property type="match status" value="1"/>
</dbReference>
<proteinExistence type="predicted"/>
<feature type="transmembrane region" description="Helical" evidence="2">
    <location>
        <begin position="326"/>
        <end position="348"/>
    </location>
</feature>
<comment type="caution">
    <text evidence="3">The sequence shown here is derived from an EMBL/GenBank/DDBJ whole genome shotgun (WGS) entry which is preliminary data.</text>
</comment>